<reference evidence="2 3" key="1">
    <citation type="journal article" date="2014" name="Nat. Commun.">
        <title>The rainbow trout genome provides novel insights into evolution after whole-genome duplication in vertebrates.</title>
        <authorList>
            <person name="Berthelot C."/>
            <person name="Brunet F."/>
            <person name="Chalopin D."/>
            <person name="Juanchich A."/>
            <person name="Bernard M."/>
            <person name="Noel B."/>
            <person name="Bento P."/>
            <person name="Da Silva C."/>
            <person name="Labadie K."/>
            <person name="Alberti A."/>
            <person name="Aury J.M."/>
            <person name="Louis A."/>
            <person name="Dehais P."/>
            <person name="Bardou P."/>
            <person name="Montfort J."/>
            <person name="Klopp C."/>
            <person name="Cabau C."/>
            <person name="Gaspin C."/>
            <person name="Thorgaard G.H."/>
            <person name="Boussaha M."/>
            <person name="Quillet E."/>
            <person name="Guyomard R."/>
            <person name="Galiana D."/>
            <person name="Bobe J."/>
            <person name="Volff J.N."/>
            <person name="Genet C."/>
            <person name="Wincker P."/>
            <person name="Jaillon O."/>
            <person name="Roest Crollius H."/>
            <person name="Guiguen Y."/>
        </authorList>
    </citation>
    <scope>NUCLEOTIDE SEQUENCE [LARGE SCALE GENOMIC DNA]</scope>
</reference>
<feature type="region of interest" description="Disordered" evidence="1">
    <location>
        <begin position="46"/>
        <end position="107"/>
    </location>
</feature>
<evidence type="ECO:0000256" key="1">
    <source>
        <dbReference type="SAM" id="MobiDB-lite"/>
    </source>
</evidence>
<dbReference type="Proteomes" id="UP000193380">
    <property type="component" value="Chromosome 2"/>
</dbReference>
<accession>A0A060WI89</accession>
<proteinExistence type="predicted"/>
<feature type="compositionally biased region" description="Acidic residues" evidence="1">
    <location>
        <begin position="58"/>
        <end position="77"/>
    </location>
</feature>
<organism evidence="2 3">
    <name type="scientific">Oncorhynchus mykiss</name>
    <name type="common">Rainbow trout</name>
    <name type="synonym">Salmo gairdneri</name>
    <dbReference type="NCBI Taxonomy" id="8022"/>
    <lineage>
        <taxon>Eukaryota</taxon>
        <taxon>Metazoa</taxon>
        <taxon>Chordata</taxon>
        <taxon>Craniata</taxon>
        <taxon>Vertebrata</taxon>
        <taxon>Euteleostomi</taxon>
        <taxon>Actinopterygii</taxon>
        <taxon>Neopterygii</taxon>
        <taxon>Teleostei</taxon>
        <taxon>Protacanthopterygii</taxon>
        <taxon>Salmoniformes</taxon>
        <taxon>Salmonidae</taxon>
        <taxon>Salmoninae</taxon>
        <taxon>Oncorhynchus</taxon>
    </lineage>
</organism>
<sequence length="107" mass="12069">MTTSEASGISLHHYCTDNRDSYLKGKIDQHKCQQWESHPDLAEIIALQGRKEEGTGEREEEEEGEDADDDGDDDEDEGFGHPAVNERKGPTSLTVNMFDVLRENECE</sequence>
<gene>
    <name evidence="2" type="ORF">GSONMT00072344001</name>
</gene>
<dbReference type="PaxDb" id="8022-A0A060WI89"/>
<dbReference type="EMBL" id="FR904488">
    <property type="protein sequence ID" value="CDQ64964.1"/>
    <property type="molecule type" value="Genomic_DNA"/>
</dbReference>
<protein>
    <submittedName>
        <fullName evidence="2">Uncharacterized protein</fullName>
    </submittedName>
</protein>
<evidence type="ECO:0000313" key="2">
    <source>
        <dbReference type="EMBL" id="CDQ64964.1"/>
    </source>
</evidence>
<name>A0A060WI89_ONCMY</name>
<dbReference type="STRING" id="8022.A0A060WI89"/>
<evidence type="ECO:0000313" key="3">
    <source>
        <dbReference type="Proteomes" id="UP000193380"/>
    </source>
</evidence>
<dbReference type="AlphaFoldDB" id="A0A060WI89"/>